<keyword evidence="2" id="KW-1185">Reference proteome</keyword>
<protein>
    <submittedName>
        <fullName evidence="1">Formyltransferase/hydrolase complex Fhc subunit B</fullName>
    </submittedName>
</protein>
<reference evidence="1" key="1">
    <citation type="submission" date="2016-01" db="EMBL/GenBank/DDBJ databases">
        <authorList>
            <person name="Peeters C."/>
        </authorList>
    </citation>
    <scope>NUCLEOTIDE SEQUENCE</scope>
    <source>
        <strain evidence="1">LMG 29321</strain>
    </source>
</reference>
<dbReference type="Proteomes" id="UP000071859">
    <property type="component" value="Unassembled WGS sequence"/>
</dbReference>
<proteinExistence type="predicted"/>
<evidence type="ECO:0000313" key="2">
    <source>
        <dbReference type="Proteomes" id="UP000071859"/>
    </source>
</evidence>
<gene>
    <name evidence="1" type="primary">fhcB</name>
    <name evidence="1" type="ORF">AWB78_06830</name>
</gene>
<accession>A0A158EBA6</accession>
<sequence length="420" mass="44814">MHDSPTISNAQPAASNPWTCPFCPLLCDDITLVPSADQRLAAPHTACPRLAEALARVSPNDTRQAPTINAQPTDLASALSQAGAILSNARRPLFGGLATDVAGARALYELAAHCGAILDHLHGDSLADSNSVMQDRGALFTTLSEVRSRADLVVVFACEPSRRYPRFYERAIDKDRDASIVFVGCDIDKAANARTESMLQNTDPFDTLALWSAHVEGGRPIPVEELVALTERIGKAQYTAFIYEPSTLPTQHAALAIEALQRIVKAINRTARAGALALTGDDGAASVNQAITWLSGFPVRTRVAYGMPLDHDAHRYRTEALLKRGEIDALLWVSSFAPEPLPASLDDNVPAIILGHPSMTIPARHAPTVFIPVATPGIDSGGHLFRVDTSVVAPLTAARDAGLPTVASIASQLTQARRPQ</sequence>
<dbReference type="Gene3D" id="3.40.50.1220">
    <property type="entry name" value="TPP-binding domain"/>
    <property type="match status" value="1"/>
</dbReference>
<dbReference type="AlphaFoldDB" id="A0A158EBA6"/>
<dbReference type="SUPFAM" id="SSF53706">
    <property type="entry name" value="Formate dehydrogenase/DMSO reductase, domains 1-3"/>
    <property type="match status" value="1"/>
</dbReference>
<name>A0A158EBA6_9BURK</name>
<dbReference type="EMBL" id="FCOX02000060">
    <property type="protein sequence ID" value="SAL04169.1"/>
    <property type="molecule type" value="Genomic_DNA"/>
</dbReference>
<evidence type="ECO:0000313" key="1">
    <source>
        <dbReference type="EMBL" id="SAL04169.1"/>
    </source>
</evidence>
<organism evidence="1 2">
    <name type="scientific">Caballeronia calidae</name>
    <dbReference type="NCBI Taxonomy" id="1777139"/>
    <lineage>
        <taxon>Bacteria</taxon>
        <taxon>Pseudomonadati</taxon>
        <taxon>Pseudomonadota</taxon>
        <taxon>Betaproteobacteria</taxon>
        <taxon>Burkholderiales</taxon>
        <taxon>Burkholderiaceae</taxon>
        <taxon>Caballeronia</taxon>
    </lineage>
</organism>
<comment type="caution">
    <text evidence="1">The sequence shown here is derived from an EMBL/GenBank/DDBJ whole genome shotgun (WGS) entry which is preliminary data.</text>
</comment>
<dbReference type="GO" id="GO:0016787">
    <property type="term" value="F:hydrolase activity"/>
    <property type="evidence" value="ECO:0007669"/>
    <property type="project" value="UniProtKB-KW"/>
</dbReference>
<dbReference type="GO" id="GO:0016740">
    <property type="term" value="F:transferase activity"/>
    <property type="evidence" value="ECO:0007669"/>
    <property type="project" value="UniProtKB-KW"/>
</dbReference>
<dbReference type="RefSeq" id="WP_062610917.1">
    <property type="nucleotide sequence ID" value="NZ_FCOX02000060.1"/>
</dbReference>
<dbReference type="OrthoDB" id="240576at2"/>